<evidence type="ECO:0000256" key="1">
    <source>
        <dbReference type="SAM" id="MobiDB-lite"/>
    </source>
</evidence>
<dbReference type="InterPro" id="IPR011990">
    <property type="entry name" value="TPR-like_helical_dom_sf"/>
</dbReference>
<protein>
    <submittedName>
        <fullName evidence="2">Uncharacterized protein</fullName>
    </submittedName>
</protein>
<accession>A0A6A6NC32</accession>
<proteinExistence type="predicted"/>
<name>A0A6A6NC32_HEVBR</name>
<feature type="compositionally biased region" description="Polar residues" evidence="1">
    <location>
        <begin position="93"/>
        <end position="106"/>
    </location>
</feature>
<feature type="compositionally biased region" description="Polar residues" evidence="1">
    <location>
        <begin position="50"/>
        <end position="66"/>
    </location>
</feature>
<sequence length="265" mass="29196">MSMLLRSSSTPILDSWLPYYKDSSPEPEFQILQRTKSVSFYSQPDDPTKKVTTQTLQQEANLQKPQKGSPIRPPYSTKQQCKKNSDEEEKQVQPDSRIQRLFSSSGLGEEVMNDDDDEKKRCGLQTLVVGGGMGSEGGGGICGGGSGGRRSDGGDGNGGSEFYGNDNTDAYYQKMISADPGNALLLGNYAKFLKEVRGDFAKAEEFCGRAILANPSDGNILSIYADLIWQKEKDAQRAESYFDQAVKTAPEDWYGKSKFDMIFPI</sequence>
<comment type="caution">
    <text evidence="2">The sequence shown here is derived from an EMBL/GenBank/DDBJ whole genome shotgun (WGS) entry which is preliminary data.</text>
</comment>
<dbReference type="Proteomes" id="UP000467840">
    <property type="component" value="Chromosome 11"/>
</dbReference>
<dbReference type="Gene3D" id="1.25.40.10">
    <property type="entry name" value="Tetratricopeptide repeat domain"/>
    <property type="match status" value="1"/>
</dbReference>
<dbReference type="PANTHER" id="PTHR26312:SF215">
    <property type="entry name" value="TPR REPEAT PROTEIN"/>
    <property type="match status" value="1"/>
</dbReference>
<dbReference type="AlphaFoldDB" id="A0A6A6NC32"/>
<keyword evidence="3" id="KW-1185">Reference proteome</keyword>
<feature type="region of interest" description="Disordered" evidence="1">
    <location>
        <begin position="40"/>
        <end position="119"/>
    </location>
</feature>
<organism evidence="2 3">
    <name type="scientific">Hevea brasiliensis</name>
    <name type="common">Para rubber tree</name>
    <name type="synonym">Siphonia brasiliensis</name>
    <dbReference type="NCBI Taxonomy" id="3981"/>
    <lineage>
        <taxon>Eukaryota</taxon>
        <taxon>Viridiplantae</taxon>
        <taxon>Streptophyta</taxon>
        <taxon>Embryophyta</taxon>
        <taxon>Tracheophyta</taxon>
        <taxon>Spermatophyta</taxon>
        <taxon>Magnoliopsida</taxon>
        <taxon>eudicotyledons</taxon>
        <taxon>Gunneridae</taxon>
        <taxon>Pentapetalae</taxon>
        <taxon>rosids</taxon>
        <taxon>fabids</taxon>
        <taxon>Malpighiales</taxon>
        <taxon>Euphorbiaceae</taxon>
        <taxon>Crotonoideae</taxon>
        <taxon>Micrandreae</taxon>
        <taxon>Hevea</taxon>
    </lineage>
</organism>
<evidence type="ECO:0000313" key="2">
    <source>
        <dbReference type="EMBL" id="KAF2323240.1"/>
    </source>
</evidence>
<evidence type="ECO:0000313" key="3">
    <source>
        <dbReference type="Proteomes" id="UP000467840"/>
    </source>
</evidence>
<gene>
    <name evidence="2" type="ORF">GH714_034279</name>
</gene>
<dbReference type="EMBL" id="JAAGAX010000002">
    <property type="protein sequence ID" value="KAF2323240.1"/>
    <property type="molecule type" value="Genomic_DNA"/>
</dbReference>
<dbReference type="PANTHER" id="PTHR26312">
    <property type="entry name" value="TETRATRICOPEPTIDE REPEAT PROTEIN 5"/>
    <property type="match status" value="1"/>
</dbReference>
<dbReference type="SUPFAM" id="SSF48452">
    <property type="entry name" value="TPR-like"/>
    <property type="match status" value="1"/>
</dbReference>
<feature type="region of interest" description="Disordered" evidence="1">
    <location>
        <begin position="138"/>
        <end position="161"/>
    </location>
</feature>
<reference evidence="2 3" key="1">
    <citation type="journal article" date="2020" name="Mol. Plant">
        <title>The Chromosome-Based Rubber Tree Genome Provides New Insights into Spurge Genome Evolution and Rubber Biosynthesis.</title>
        <authorList>
            <person name="Liu J."/>
            <person name="Shi C."/>
            <person name="Shi C.C."/>
            <person name="Li W."/>
            <person name="Zhang Q.J."/>
            <person name="Zhang Y."/>
            <person name="Li K."/>
            <person name="Lu H.F."/>
            <person name="Shi C."/>
            <person name="Zhu S.T."/>
            <person name="Xiao Z.Y."/>
            <person name="Nan H."/>
            <person name="Yue Y."/>
            <person name="Zhu X.G."/>
            <person name="Wu Y."/>
            <person name="Hong X.N."/>
            <person name="Fan G.Y."/>
            <person name="Tong Y."/>
            <person name="Zhang D."/>
            <person name="Mao C.L."/>
            <person name="Liu Y.L."/>
            <person name="Hao S.J."/>
            <person name="Liu W.Q."/>
            <person name="Lv M.Q."/>
            <person name="Zhang H.B."/>
            <person name="Liu Y."/>
            <person name="Hu-Tang G.R."/>
            <person name="Wang J.P."/>
            <person name="Wang J.H."/>
            <person name="Sun Y.H."/>
            <person name="Ni S.B."/>
            <person name="Chen W.B."/>
            <person name="Zhang X.C."/>
            <person name="Jiao Y.N."/>
            <person name="Eichler E.E."/>
            <person name="Li G.H."/>
            <person name="Liu X."/>
            <person name="Gao L.Z."/>
        </authorList>
    </citation>
    <scope>NUCLEOTIDE SEQUENCE [LARGE SCALE GENOMIC DNA]</scope>
    <source>
        <strain evidence="3">cv. GT1</strain>
        <tissue evidence="2">Leaf</tissue>
    </source>
</reference>